<reference evidence="2" key="1">
    <citation type="submission" date="2012-03" db="EMBL/GenBank/DDBJ databases">
        <title>Complete genome of Caldisphaera lagunensis DSM 15908.</title>
        <authorList>
            <person name="Lucas S."/>
            <person name="Copeland A."/>
            <person name="Lapidus A."/>
            <person name="Glavina del Rio T."/>
            <person name="Dalin E."/>
            <person name="Tice H."/>
            <person name="Bruce D."/>
            <person name="Goodwin L."/>
            <person name="Pitluck S."/>
            <person name="Peters L."/>
            <person name="Mikhailova N."/>
            <person name="Teshima H."/>
            <person name="Kyrpides N."/>
            <person name="Mavromatis K."/>
            <person name="Ivanova N."/>
            <person name="Brettin T."/>
            <person name="Detter J.C."/>
            <person name="Han C."/>
            <person name="Larimer F."/>
            <person name="Land M."/>
            <person name="Hauser L."/>
            <person name="Markowitz V."/>
            <person name="Cheng J.-F."/>
            <person name="Hugenholtz P."/>
            <person name="Woyke T."/>
            <person name="Wu D."/>
            <person name="Spring S."/>
            <person name="Schroeder M."/>
            <person name="Brambilla E."/>
            <person name="Klenk H.-P."/>
            <person name="Eisen J.A."/>
        </authorList>
    </citation>
    <scope>NUCLEOTIDE SEQUENCE [LARGE SCALE GENOMIC DNA]</scope>
    <source>
        <strain evidence="2">DSM 15908 / JCM 11604 / IC-154</strain>
    </source>
</reference>
<dbReference type="InParanoid" id="L0ACZ6"/>
<gene>
    <name evidence="1" type="ordered locus">Calag_1298</name>
</gene>
<keyword evidence="2" id="KW-1185">Reference proteome</keyword>
<accession>L0ACZ6</accession>
<name>L0ACZ6_CALLD</name>
<proteinExistence type="predicted"/>
<dbReference type="AlphaFoldDB" id="L0ACZ6"/>
<evidence type="ECO:0000313" key="2">
    <source>
        <dbReference type="Proteomes" id="UP000010469"/>
    </source>
</evidence>
<dbReference type="HOGENOM" id="CLU_3210572_0_0_2"/>
<dbReference type="STRING" id="1056495.Calag_1298"/>
<protein>
    <submittedName>
        <fullName evidence="1">Uncharacterized protein</fullName>
    </submittedName>
</protein>
<dbReference type="Proteomes" id="UP000010469">
    <property type="component" value="Chromosome"/>
</dbReference>
<sequence>MKNIVSEVKKPYLSLWYRLAPIKGSNAKTSVEPSPFRAEKRSDF</sequence>
<evidence type="ECO:0000313" key="1">
    <source>
        <dbReference type="EMBL" id="AFZ71012.1"/>
    </source>
</evidence>
<dbReference type="EMBL" id="CP003378">
    <property type="protein sequence ID" value="AFZ71012.1"/>
    <property type="molecule type" value="Genomic_DNA"/>
</dbReference>
<dbReference type="KEGG" id="clg:Calag_1298"/>
<organism evidence="1 2">
    <name type="scientific">Caldisphaera lagunensis (strain DSM 15908 / JCM 11604 / ANMR 0165 / IC-154)</name>
    <dbReference type="NCBI Taxonomy" id="1056495"/>
    <lineage>
        <taxon>Archaea</taxon>
        <taxon>Thermoproteota</taxon>
        <taxon>Thermoprotei</taxon>
        <taxon>Acidilobales</taxon>
        <taxon>Caldisphaeraceae</taxon>
        <taxon>Caldisphaera</taxon>
    </lineage>
</organism>